<comment type="caution">
    <text evidence="1">The sequence shown here is derived from an EMBL/GenBank/DDBJ whole genome shotgun (WGS) entry which is preliminary data.</text>
</comment>
<organism evidence="1 2">
    <name type="scientific">Penicillium bovifimosum</name>
    <dbReference type="NCBI Taxonomy" id="126998"/>
    <lineage>
        <taxon>Eukaryota</taxon>
        <taxon>Fungi</taxon>
        <taxon>Dikarya</taxon>
        <taxon>Ascomycota</taxon>
        <taxon>Pezizomycotina</taxon>
        <taxon>Eurotiomycetes</taxon>
        <taxon>Eurotiomycetidae</taxon>
        <taxon>Eurotiales</taxon>
        <taxon>Aspergillaceae</taxon>
        <taxon>Penicillium</taxon>
    </lineage>
</organism>
<proteinExistence type="predicted"/>
<dbReference type="Proteomes" id="UP001149079">
    <property type="component" value="Unassembled WGS sequence"/>
</dbReference>
<gene>
    <name evidence="1" type="ORF">N7515_002002</name>
</gene>
<protein>
    <submittedName>
        <fullName evidence="1">Uncharacterized protein</fullName>
    </submittedName>
</protein>
<reference evidence="1" key="1">
    <citation type="submission" date="2022-11" db="EMBL/GenBank/DDBJ databases">
        <authorList>
            <person name="Petersen C."/>
        </authorList>
    </citation>
    <scope>NUCLEOTIDE SEQUENCE</scope>
    <source>
        <strain evidence="1">IBT 22155</strain>
    </source>
</reference>
<dbReference type="AlphaFoldDB" id="A0A9W9HBE4"/>
<sequence>MSPIKDIWAQWDQAWDIGLSTEKRLSILKNATAPGFVYSNMNNIISDDLESLVQLIHDVLTQQGNKLTVNHIKWFEQHSQSALQWDMIHIDSGKAALSGWSYGKYAEDGKLLSVSDFW</sequence>
<dbReference type="InterPro" id="IPR032710">
    <property type="entry name" value="NTF2-like_dom_sf"/>
</dbReference>
<dbReference type="GeneID" id="81401916"/>
<dbReference type="OrthoDB" id="4239930at2759"/>
<evidence type="ECO:0000313" key="2">
    <source>
        <dbReference type="Proteomes" id="UP001149079"/>
    </source>
</evidence>
<dbReference type="RefSeq" id="XP_056524859.1">
    <property type="nucleotide sequence ID" value="XM_056662746.1"/>
</dbReference>
<evidence type="ECO:0000313" key="1">
    <source>
        <dbReference type="EMBL" id="KAJ5143215.1"/>
    </source>
</evidence>
<dbReference type="SUPFAM" id="SSF54427">
    <property type="entry name" value="NTF2-like"/>
    <property type="match status" value="1"/>
</dbReference>
<accession>A0A9W9HBE4</accession>
<name>A0A9W9HBE4_9EURO</name>
<reference evidence="1" key="2">
    <citation type="journal article" date="2023" name="IMA Fungus">
        <title>Comparative genomic study of the Penicillium genus elucidates a diverse pangenome and 15 lateral gene transfer events.</title>
        <authorList>
            <person name="Petersen C."/>
            <person name="Sorensen T."/>
            <person name="Nielsen M.R."/>
            <person name="Sondergaard T.E."/>
            <person name="Sorensen J.L."/>
            <person name="Fitzpatrick D.A."/>
            <person name="Frisvad J.C."/>
            <person name="Nielsen K.L."/>
        </authorList>
    </citation>
    <scope>NUCLEOTIDE SEQUENCE</scope>
    <source>
        <strain evidence="1">IBT 22155</strain>
    </source>
</reference>
<keyword evidence="2" id="KW-1185">Reference proteome</keyword>
<dbReference type="EMBL" id="JAPQKL010000002">
    <property type="protein sequence ID" value="KAJ5143215.1"/>
    <property type="molecule type" value="Genomic_DNA"/>
</dbReference>
<dbReference type="Gene3D" id="3.10.450.50">
    <property type="match status" value="1"/>
</dbReference>